<evidence type="ECO:0000313" key="4">
    <source>
        <dbReference type="Proteomes" id="UP001239680"/>
    </source>
</evidence>
<dbReference type="SUPFAM" id="SSF55031">
    <property type="entry name" value="Bacterial exopeptidase dimerisation domain"/>
    <property type="match status" value="1"/>
</dbReference>
<organism evidence="3 4">
    <name type="scientific">Pseudogemmobacter lacusdianii</name>
    <dbReference type="NCBI Taxonomy" id="3069608"/>
    <lineage>
        <taxon>Bacteria</taxon>
        <taxon>Pseudomonadati</taxon>
        <taxon>Pseudomonadota</taxon>
        <taxon>Alphaproteobacteria</taxon>
        <taxon>Rhodobacterales</taxon>
        <taxon>Paracoccaceae</taxon>
        <taxon>Pseudogemmobacter</taxon>
    </lineage>
</organism>
<dbReference type="InterPro" id="IPR011650">
    <property type="entry name" value="Peptidase_M20_dimer"/>
</dbReference>
<dbReference type="NCBIfam" id="TIGR01891">
    <property type="entry name" value="amidohydrolases"/>
    <property type="match status" value="1"/>
</dbReference>
<accession>A0ABU0VV56</accession>
<reference evidence="3 4" key="1">
    <citation type="submission" date="2023-08" db="EMBL/GenBank/DDBJ databases">
        <title>Characterization of two Paracoccaceae strains isolated from Phycosphere and proposal of Xinfangfangia lacusdiani sp. nov.</title>
        <authorList>
            <person name="Deng Y."/>
            <person name="Zhang Y.Q."/>
        </authorList>
    </citation>
    <scope>NUCLEOTIDE SEQUENCE [LARGE SCALE GENOMIC DNA]</scope>
    <source>
        <strain evidence="3 4">CPCC 101601</strain>
    </source>
</reference>
<dbReference type="RefSeq" id="WP_306679302.1">
    <property type="nucleotide sequence ID" value="NZ_JAVDBT010000003.1"/>
</dbReference>
<dbReference type="EMBL" id="JAVDBT010000003">
    <property type="protein sequence ID" value="MDQ2065616.1"/>
    <property type="molecule type" value="Genomic_DNA"/>
</dbReference>
<dbReference type="SUPFAM" id="SSF53187">
    <property type="entry name" value="Zn-dependent exopeptidases"/>
    <property type="match status" value="1"/>
</dbReference>
<evidence type="ECO:0000256" key="1">
    <source>
        <dbReference type="ARBA" id="ARBA00022801"/>
    </source>
</evidence>
<dbReference type="Pfam" id="PF07687">
    <property type="entry name" value="M20_dimer"/>
    <property type="match status" value="1"/>
</dbReference>
<dbReference type="Gene3D" id="3.30.70.360">
    <property type="match status" value="1"/>
</dbReference>
<dbReference type="Gene3D" id="3.40.630.10">
    <property type="entry name" value="Zn peptidases"/>
    <property type="match status" value="1"/>
</dbReference>
<dbReference type="CDD" id="cd05666">
    <property type="entry name" value="M20_Acy1-like"/>
    <property type="match status" value="1"/>
</dbReference>
<proteinExistence type="predicted"/>
<dbReference type="Proteomes" id="UP001239680">
    <property type="component" value="Unassembled WGS sequence"/>
</dbReference>
<keyword evidence="4" id="KW-1185">Reference proteome</keyword>
<dbReference type="InterPro" id="IPR036264">
    <property type="entry name" value="Bact_exopeptidase_dim_dom"/>
</dbReference>
<evidence type="ECO:0000259" key="2">
    <source>
        <dbReference type="Pfam" id="PF07687"/>
    </source>
</evidence>
<evidence type="ECO:0000313" key="3">
    <source>
        <dbReference type="EMBL" id="MDQ2065616.1"/>
    </source>
</evidence>
<protein>
    <submittedName>
        <fullName evidence="3">M20 aminoacylase family protein</fullName>
    </submittedName>
</protein>
<dbReference type="PANTHER" id="PTHR11014">
    <property type="entry name" value="PEPTIDASE M20 FAMILY MEMBER"/>
    <property type="match status" value="1"/>
</dbReference>
<keyword evidence="1" id="KW-0378">Hydrolase</keyword>
<feature type="domain" description="Peptidase M20 dimerisation" evidence="2">
    <location>
        <begin position="186"/>
        <end position="278"/>
    </location>
</feature>
<dbReference type="PANTHER" id="PTHR11014:SF63">
    <property type="entry name" value="METALLOPEPTIDASE, PUTATIVE (AFU_ORTHOLOGUE AFUA_6G09600)-RELATED"/>
    <property type="match status" value="1"/>
</dbReference>
<dbReference type="PIRSF" id="PIRSF005962">
    <property type="entry name" value="Pept_M20D_amidohydro"/>
    <property type="match status" value="1"/>
</dbReference>
<comment type="caution">
    <text evidence="3">The sequence shown here is derived from an EMBL/GenBank/DDBJ whole genome shotgun (WGS) entry which is preliminary data.</text>
</comment>
<name>A0ABU0VV56_9RHOB</name>
<dbReference type="InterPro" id="IPR002933">
    <property type="entry name" value="Peptidase_M20"/>
</dbReference>
<gene>
    <name evidence="3" type="ORF">Q9295_04470</name>
</gene>
<sequence length="387" mass="41560">MPVLNRIASFAEEMKGWRRHLHQYPELAFDCHKTAAWIVARLREMGVDEIHEGIAQSGVVAVINGQGPGPVMGLRADMDALPIEEMTGAEYASKVPGKMHACGHDGHVTMLLGAAKYLAETRNFAGKVVLLFQPAEEDGGGGQVMVQEGVMERFGIETVYGIHNAPNVAFGHFYTTPGPLMASVDTAYVKVLGKGGHGATPHETVDPVVAIVAMVQAVQTIIPRNVYALDEAVISVTMIHTGSASNVIPEDGMFAATIRCFKPDVRDLLKKRFYEIVEGTASAFGVTAEIDYDWGYPATINHEAEAAFAAEVAREVAGADAVDDRANREMGSEDFSYMLEARPGAYLFLGTGPGAGLHHAGFDFNDEAAPLGASFFARLVEKGQPLR</sequence>
<dbReference type="InterPro" id="IPR017439">
    <property type="entry name" value="Amidohydrolase"/>
</dbReference>
<dbReference type="Pfam" id="PF01546">
    <property type="entry name" value="Peptidase_M20"/>
    <property type="match status" value="1"/>
</dbReference>